<dbReference type="SUPFAM" id="SSF56112">
    <property type="entry name" value="Protein kinase-like (PK-like)"/>
    <property type="match status" value="1"/>
</dbReference>
<keyword evidence="4" id="KW-1185">Reference proteome</keyword>
<dbReference type="Proteomes" id="UP000832041">
    <property type="component" value="Chromosome"/>
</dbReference>
<dbReference type="SUPFAM" id="SSF49785">
    <property type="entry name" value="Galactose-binding domain-like"/>
    <property type="match status" value="1"/>
</dbReference>
<accession>A0ABY4L832</accession>
<feature type="region of interest" description="Disordered" evidence="1">
    <location>
        <begin position="361"/>
        <end position="394"/>
    </location>
</feature>
<keyword evidence="2" id="KW-0472">Membrane</keyword>
<sequence>MSTFMIEPGARLANRYRLDELVSETSGASLWKATDETLARPVGVWTFADGFGRTGEAVRAARAASRVSDARVTQVFDADDSGATPYVVQEWISGTTLSDLLRNGPLEPERAAGLVAEAAEALTAAAQMGIHHLRLTPDKLVWSVGGAVKVTGLGLDAALHDITVEHPQTVDAQGLGRLLYAALTGYWPGPETTGLRPAPLVSGRPCEPSQIIAGIPDQLNEIVCRAAFQTSGREGPLRTPQEFADALADVPRVVPIPMAQAAPPPPPPVGTSRISGQLDVAAAAPPAPRAPRPSRRRTPPPSEGSLTNRILIGVVALLVFVAVVMGAWLLGSNMRDGGSGPQIAEVPDGSEEVELVTLTPASATGFDPPPAGDNNEHNDKAPNTIDGDPSTHWNTEGYNSAEFGNFKEGVGLLIDMGAEVEIHEADLTFGSGTYSAELYVRSESGGAPGEDEEPVWQGSGVSGAVPVKLDEPATGRYVVVWFVSPLSEDGGKYRGTVNEVELRGIQ</sequence>
<protein>
    <recommendedName>
        <fullName evidence="5">Serine/threonine protein kinase</fullName>
    </recommendedName>
</protein>
<gene>
    <name evidence="3" type="ORF">FOF52_16950</name>
</gene>
<evidence type="ECO:0000256" key="1">
    <source>
        <dbReference type="SAM" id="MobiDB-lite"/>
    </source>
</evidence>
<dbReference type="Gene3D" id="3.30.200.20">
    <property type="entry name" value="Phosphorylase Kinase, domain 1"/>
    <property type="match status" value="1"/>
</dbReference>
<reference evidence="3 4" key="1">
    <citation type="submission" date="2020-04" db="EMBL/GenBank/DDBJ databases">
        <title>Thermobifida alba genome sequencing and assembly.</title>
        <authorList>
            <person name="Luzics S."/>
            <person name="Horvath B."/>
            <person name="Nagy I."/>
            <person name="Toth A."/>
            <person name="Nagy I."/>
            <person name="Kukolya J."/>
        </authorList>
    </citation>
    <scope>NUCLEOTIDE SEQUENCE [LARGE SCALE GENOMIC DNA]</scope>
    <source>
        <strain evidence="3 4">DSM 43795</strain>
    </source>
</reference>
<dbReference type="Gene3D" id="2.60.120.260">
    <property type="entry name" value="Galactose-binding domain-like"/>
    <property type="match status" value="1"/>
</dbReference>
<dbReference type="InterPro" id="IPR011009">
    <property type="entry name" value="Kinase-like_dom_sf"/>
</dbReference>
<dbReference type="CDD" id="cd13973">
    <property type="entry name" value="PK_MviN-like"/>
    <property type="match status" value="1"/>
</dbReference>
<evidence type="ECO:0000313" key="3">
    <source>
        <dbReference type="EMBL" id="UPT22443.1"/>
    </source>
</evidence>
<evidence type="ECO:0000256" key="2">
    <source>
        <dbReference type="SAM" id="Phobius"/>
    </source>
</evidence>
<dbReference type="RefSeq" id="WP_248590932.1">
    <property type="nucleotide sequence ID" value="NZ_BAABEB010000019.1"/>
</dbReference>
<proteinExistence type="predicted"/>
<dbReference type="Gene3D" id="1.10.510.10">
    <property type="entry name" value="Transferase(Phosphotransferase) domain 1"/>
    <property type="match status" value="1"/>
</dbReference>
<keyword evidence="2" id="KW-0812">Transmembrane</keyword>
<dbReference type="InterPro" id="IPR008979">
    <property type="entry name" value="Galactose-bd-like_sf"/>
</dbReference>
<evidence type="ECO:0000313" key="4">
    <source>
        <dbReference type="Proteomes" id="UP000832041"/>
    </source>
</evidence>
<feature type="region of interest" description="Disordered" evidence="1">
    <location>
        <begin position="281"/>
        <end position="306"/>
    </location>
</feature>
<keyword evidence="2" id="KW-1133">Transmembrane helix</keyword>
<organism evidence="3 4">
    <name type="scientific">Thermobifida alba</name>
    <name type="common">Thermomonospora alba</name>
    <dbReference type="NCBI Taxonomy" id="53522"/>
    <lineage>
        <taxon>Bacteria</taxon>
        <taxon>Bacillati</taxon>
        <taxon>Actinomycetota</taxon>
        <taxon>Actinomycetes</taxon>
        <taxon>Streptosporangiales</taxon>
        <taxon>Nocardiopsidaceae</taxon>
        <taxon>Thermobifida</taxon>
    </lineage>
</organism>
<feature type="transmembrane region" description="Helical" evidence="2">
    <location>
        <begin position="310"/>
        <end position="330"/>
    </location>
</feature>
<name>A0ABY4L832_THEAE</name>
<dbReference type="EMBL" id="CP051627">
    <property type="protein sequence ID" value="UPT22443.1"/>
    <property type="molecule type" value="Genomic_DNA"/>
</dbReference>
<evidence type="ECO:0008006" key="5">
    <source>
        <dbReference type="Google" id="ProtNLM"/>
    </source>
</evidence>